<dbReference type="PANTHER" id="PTHR43540:SF1">
    <property type="entry name" value="ISOCHORISMATASE HYDROLASE"/>
    <property type="match status" value="1"/>
</dbReference>
<dbReference type="PANTHER" id="PTHR43540">
    <property type="entry name" value="PEROXYUREIDOACRYLATE/UREIDOACRYLATE AMIDOHYDROLASE-RELATED"/>
    <property type="match status" value="1"/>
</dbReference>
<evidence type="ECO:0000256" key="1">
    <source>
        <dbReference type="ARBA" id="ARBA00022801"/>
    </source>
</evidence>
<feature type="domain" description="AB hydrolase-1" evidence="3">
    <location>
        <begin position="264"/>
        <end position="494"/>
    </location>
</feature>
<dbReference type="InterPro" id="IPR000073">
    <property type="entry name" value="AB_hydrolase_1"/>
</dbReference>
<evidence type="ECO:0000313" key="4">
    <source>
        <dbReference type="EMBL" id="GHH08668.1"/>
    </source>
</evidence>
<organism evidence="4 5">
    <name type="scientific">Amycolatopsis oliviviridis</name>
    <dbReference type="NCBI Taxonomy" id="1471590"/>
    <lineage>
        <taxon>Bacteria</taxon>
        <taxon>Bacillati</taxon>
        <taxon>Actinomycetota</taxon>
        <taxon>Actinomycetes</taxon>
        <taxon>Pseudonocardiales</taxon>
        <taxon>Pseudonocardiaceae</taxon>
        <taxon>Amycolatopsis</taxon>
    </lineage>
</organism>
<dbReference type="EMBL" id="BNAY01000002">
    <property type="protein sequence ID" value="GHH08668.1"/>
    <property type="molecule type" value="Genomic_DNA"/>
</dbReference>
<evidence type="ECO:0000259" key="3">
    <source>
        <dbReference type="Pfam" id="PF12697"/>
    </source>
</evidence>
<sequence>MPVDEQSGLHGAETDSVYDRAGFGAAVRRGSRPALVVVDLTRGFTEPDFPSGADLTAEVTATAALVAEARRHGFPVLYTAIAYTPAEADGDAVAWLRKAPGMRALLEGSDAVALDPRLERRDGDHLIVKKGASAFHGTSLAALLSGLDVDTVLVCGATTSGCVRATAVDAVQSGFATLVVREACGDRARGPHDAALFDLQAKYADVVALDDALAYLAEVSDRRTLTQPALADLGDVPATSCWVTSGPVRLHVLDYGPADGVPLLVLPGITSPAITMDFVARNLTDLVRPLVLDVRGRGLSDDAPDPLRGYDLASYAADVDAVVAGLGLRDPILLGHSMGARIAALAAVTGRLSLRGTVLVDPPLSGPGRGPYPTTLDAFLGQLGQARRGTDADEVARSWPRWPRREQELRARWLSSCSRSAIAATHAGFEAEDFFDDWPKVPAPTFFLYGGASPVVTAAGAAEAAERNPSAECVEVPDAGHMVFWDRPDEGLAALREALGKLLSANG</sequence>
<comment type="caution">
    <text evidence="4">The sequence shown here is derived from an EMBL/GenBank/DDBJ whole genome shotgun (WGS) entry which is preliminary data.</text>
</comment>
<feature type="domain" description="Isochorismatase-like" evidence="2">
    <location>
        <begin position="34"/>
        <end position="209"/>
    </location>
</feature>
<evidence type="ECO:0000313" key="5">
    <source>
        <dbReference type="Proteomes" id="UP000635387"/>
    </source>
</evidence>
<dbReference type="Gene3D" id="3.40.50.1820">
    <property type="entry name" value="alpha/beta hydrolase"/>
    <property type="match status" value="1"/>
</dbReference>
<evidence type="ECO:0008006" key="6">
    <source>
        <dbReference type="Google" id="ProtNLM"/>
    </source>
</evidence>
<dbReference type="InterPro" id="IPR050272">
    <property type="entry name" value="Isochorismatase-like_hydrls"/>
</dbReference>
<accession>A0ABQ3LAV0</accession>
<protein>
    <recommendedName>
        <fullName evidence="6">N-carbamoylsarcosine amidase</fullName>
    </recommendedName>
</protein>
<dbReference type="SUPFAM" id="SSF53474">
    <property type="entry name" value="alpha/beta-Hydrolases"/>
    <property type="match status" value="1"/>
</dbReference>
<dbReference type="InterPro" id="IPR029058">
    <property type="entry name" value="AB_hydrolase_fold"/>
</dbReference>
<dbReference type="RefSeq" id="WP_191253301.1">
    <property type="nucleotide sequence ID" value="NZ_BNAY01000002.1"/>
</dbReference>
<dbReference type="SUPFAM" id="SSF52499">
    <property type="entry name" value="Isochorismatase-like hydrolases"/>
    <property type="match status" value="1"/>
</dbReference>
<dbReference type="InterPro" id="IPR036380">
    <property type="entry name" value="Isochorismatase-like_sf"/>
</dbReference>
<gene>
    <name evidence="4" type="ORF">GCM10017790_15710</name>
</gene>
<dbReference type="InterPro" id="IPR000868">
    <property type="entry name" value="Isochorismatase-like_dom"/>
</dbReference>
<dbReference type="Pfam" id="PF00857">
    <property type="entry name" value="Isochorismatase"/>
    <property type="match status" value="1"/>
</dbReference>
<keyword evidence="5" id="KW-1185">Reference proteome</keyword>
<reference evidence="5" key="1">
    <citation type="journal article" date="2019" name="Int. J. Syst. Evol. Microbiol.">
        <title>The Global Catalogue of Microorganisms (GCM) 10K type strain sequencing project: providing services to taxonomists for standard genome sequencing and annotation.</title>
        <authorList>
            <consortium name="The Broad Institute Genomics Platform"/>
            <consortium name="The Broad Institute Genome Sequencing Center for Infectious Disease"/>
            <person name="Wu L."/>
            <person name="Ma J."/>
        </authorList>
    </citation>
    <scope>NUCLEOTIDE SEQUENCE [LARGE SCALE GENOMIC DNA]</scope>
    <source>
        <strain evidence="5">CGMCC 4.7683</strain>
    </source>
</reference>
<dbReference type="Gene3D" id="3.40.50.850">
    <property type="entry name" value="Isochorismatase-like"/>
    <property type="match status" value="1"/>
</dbReference>
<evidence type="ECO:0000259" key="2">
    <source>
        <dbReference type="Pfam" id="PF00857"/>
    </source>
</evidence>
<dbReference type="Pfam" id="PF12697">
    <property type="entry name" value="Abhydrolase_6"/>
    <property type="match status" value="1"/>
</dbReference>
<dbReference type="Proteomes" id="UP000635387">
    <property type="component" value="Unassembled WGS sequence"/>
</dbReference>
<keyword evidence="1" id="KW-0378">Hydrolase</keyword>
<proteinExistence type="predicted"/>
<name>A0ABQ3LAV0_9PSEU</name>